<protein>
    <submittedName>
        <fullName evidence="1">Uncharacterized protein</fullName>
    </submittedName>
</protein>
<keyword evidence="2" id="KW-1185">Reference proteome</keyword>
<dbReference type="Proteomes" id="UP000030687">
    <property type="component" value="Unassembled WGS sequence"/>
</dbReference>
<dbReference type="PANTHER" id="PTHR31672:SF13">
    <property type="entry name" value="F-BOX PROTEIN CPR30-LIKE"/>
    <property type="match status" value="1"/>
</dbReference>
<organism evidence="1 2">
    <name type="scientific">Citrus clementina</name>
    <name type="common">Clementine</name>
    <name type="synonym">Citrus deliciosa x Citrus sinensis</name>
    <dbReference type="NCBI Taxonomy" id="85681"/>
    <lineage>
        <taxon>Eukaryota</taxon>
        <taxon>Viridiplantae</taxon>
        <taxon>Streptophyta</taxon>
        <taxon>Embryophyta</taxon>
        <taxon>Tracheophyta</taxon>
        <taxon>Spermatophyta</taxon>
        <taxon>Magnoliopsida</taxon>
        <taxon>eudicotyledons</taxon>
        <taxon>Gunneridae</taxon>
        <taxon>Pentapetalae</taxon>
        <taxon>rosids</taxon>
        <taxon>malvids</taxon>
        <taxon>Sapindales</taxon>
        <taxon>Rutaceae</taxon>
        <taxon>Aurantioideae</taxon>
        <taxon>Citrus</taxon>
    </lineage>
</organism>
<dbReference type="InterPro" id="IPR050796">
    <property type="entry name" value="SCF_F-box_component"/>
</dbReference>
<dbReference type="PANTHER" id="PTHR31672">
    <property type="entry name" value="BNACNNG10540D PROTEIN"/>
    <property type="match status" value="1"/>
</dbReference>
<dbReference type="EMBL" id="KI536726">
    <property type="protein sequence ID" value="ESR50692.1"/>
    <property type="molecule type" value="Genomic_DNA"/>
</dbReference>
<feature type="non-terminal residue" evidence="1">
    <location>
        <position position="1"/>
    </location>
</feature>
<evidence type="ECO:0000313" key="2">
    <source>
        <dbReference type="Proteomes" id="UP000030687"/>
    </source>
</evidence>
<evidence type="ECO:0000313" key="1">
    <source>
        <dbReference type="EMBL" id="ESR50692.1"/>
    </source>
</evidence>
<accession>V4TBS2</accession>
<dbReference type="OMA" id="EFREIPM"/>
<proteinExistence type="predicted"/>
<name>V4TBS2_CITCL</name>
<dbReference type="KEGG" id="cic:CICLE_v10033812mg"/>
<dbReference type="Gramene" id="ESR50692">
    <property type="protein sequence ID" value="ESR50692"/>
    <property type="gene ID" value="CICLE_v10033812mg"/>
</dbReference>
<dbReference type="InParanoid" id="V4TBS2"/>
<reference evidence="1 2" key="1">
    <citation type="submission" date="2013-10" db="EMBL/GenBank/DDBJ databases">
        <authorList>
            <consortium name="International Citrus Genome Consortium"/>
            <person name="Jenkins J."/>
            <person name="Schmutz J."/>
            <person name="Prochnik S."/>
            <person name="Rokhsar D."/>
            <person name="Gmitter F."/>
            <person name="Ollitrault P."/>
            <person name="Machado M."/>
            <person name="Talon M."/>
            <person name="Wincker P."/>
            <person name="Jaillon O."/>
            <person name="Morgante M."/>
        </authorList>
    </citation>
    <scope>NUCLEOTIDE SEQUENCE</scope>
    <source>
        <strain evidence="2">cv. Clemenules</strain>
    </source>
</reference>
<sequence length="175" mass="19790">SRRPWNGTFADGHVHWLVTNNPEDDIANLIVAFDLKSEEFHEVPLPHLENRNEVLVMFVGTLSGRLYFCCLYDHSRPVNVWVMKESWTEAFSVPRRVGDYVKPLAYSKSGGKILMDNYIWELFWYDLQNQRAAADQVTIHGVPQGCRDTIVCVDSPVSLAAYAGSGVAGREGRMS</sequence>
<gene>
    <name evidence="1" type="ORF">CICLE_v10033812mg</name>
</gene>
<dbReference type="AlphaFoldDB" id="V4TBS2"/>